<dbReference type="HOGENOM" id="CLU_043122_1_1_9"/>
<proteinExistence type="predicted"/>
<protein>
    <submittedName>
        <fullName evidence="1">Phage protein</fullName>
    </submittedName>
</protein>
<name>F0I6C6_STRSA</name>
<sequence>MRKDSDMAEKQHALLSASSSHRWLTVPPLARLEEFFEQRTSSAAEEGTLAHALAEYKLRMALGVKAEEPEGELTLEMEQCTEDYVAFILDELELLKQGTNEPIILIEQMVDFSHYVPEGFGTADCVLVAEGLLHVMDFKYGKGVLVEAENNPQMKLYALGALELYDALYDIEEVKMTIFQPRKGNISTAILQREDLLDWAEKELKPKAELAFKGEGEVTYGPWCQFSTCNAVLRARMDYHKQLEKFQLSSPHLLTDGEIEEILAHVDDLVKWATEIKDYATKVAVESHKSWAGFKLVEGRSIRQFTNEEAVIQAAEAEGFTDLYKQSLVSLTELEKRMGKKEFNRVLGHLVHKPQGKLTLVPESDKRKEYIPAAAEFGGN</sequence>
<dbReference type="PATRIC" id="fig|888810.3.peg.350"/>
<comment type="caution">
    <text evidence="1">The sequence shown here is derived from an EMBL/GenBank/DDBJ whole genome shotgun (WGS) entry which is preliminary data.</text>
</comment>
<organism evidence="1 2">
    <name type="scientific">Streptococcus sanguinis SK115</name>
    <dbReference type="NCBI Taxonomy" id="888810"/>
    <lineage>
        <taxon>Bacteria</taxon>
        <taxon>Bacillati</taxon>
        <taxon>Bacillota</taxon>
        <taxon>Bacilli</taxon>
        <taxon>Lactobacillales</taxon>
        <taxon>Streptococcaceae</taxon>
        <taxon>Streptococcus</taxon>
    </lineage>
</organism>
<dbReference type="AlphaFoldDB" id="F0I6C6"/>
<dbReference type="RefSeq" id="WP_002906204.1">
    <property type="nucleotide sequence ID" value="NZ_GL872408.1"/>
</dbReference>
<accession>F0I6C6</accession>
<evidence type="ECO:0000313" key="2">
    <source>
        <dbReference type="Proteomes" id="UP000003351"/>
    </source>
</evidence>
<dbReference type="EMBL" id="AEXW01000004">
    <property type="protein sequence ID" value="EGD32426.1"/>
    <property type="molecule type" value="Genomic_DNA"/>
</dbReference>
<reference evidence="1 2" key="1">
    <citation type="submission" date="2011-02" db="EMBL/GenBank/DDBJ databases">
        <authorList>
            <person name="Muzny D."/>
            <person name="Qin X."/>
            <person name="Deng J."/>
            <person name="Jiang H."/>
            <person name="Liu Y."/>
            <person name="Qu J."/>
            <person name="Song X.-Z."/>
            <person name="Zhang L."/>
            <person name="Thornton R."/>
            <person name="Coyle M."/>
            <person name="Francisco L."/>
            <person name="Jackson L."/>
            <person name="Javaid M."/>
            <person name="Korchina V."/>
            <person name="Kovar C."/>
            <person name="Mata R."/>
            <person name="Mathew T."/>
            <person name="Ngo R."/>
            <person name="Nguyen L."/>
            <person name="Nguyen N."/>
            <person name="Okwuonu G."/>
            <person name="Ongeri F."/>
            <person name="Pham C."/>
            <person name="Simmons D."/>
            <person name="Wilczek-Boney K."/>
            <person name="Hale W."/>
            <person name="Jakkamsetti A."/>
            <person name="Pham P."/>
            <person name="Ruth R."/>
            <person name="San Lucas F."/>
            <person name="Warren J."/>
            <person name="Zhang J."/>
            <person name="Zhao Z."/>
            <person name="Zhou C."/>
            <person name="Zhu D."/>
            <person name="Lee S."/>
            <person name="Bess C."/>
            <person name="Blankenburg K."/>
            <person name="Forbes L."/>
            <person name="Fu Q."/>
            <person name="Gubbala S."/>
            <person name="Hirani K."/>
            <person name="Jayaseelan J.C."/>
            <person name="Lara F."/>
            <person name="Munidasa M."/>
            <person name="Palculict T."/>
            <person name="Patil S."/>
            <person name="Pu L.-L."/>
            <person name="Saada N."/>
            <person name="Tang L."/>
            <person name="Weissenberger G."/>
            <person name="Zhu Y."/>
            <person name="Hemphill L."/>
            <person name="Shang Y."/>
            <person name="Youmans B."/>
            <person name="Ayvaz T."/>
            <person name="Ross M."/>
            <person name="Santibanez J."/>
            <person name="Aqrawi P."/>
            <person name="Gross S."/>
            <person name="Joshi V."/>
            <person name="Fowler G."/>
            <person name="Nazareth L."/>
            <person name="Reid J."/>
            <person name="Worley K."/>
            <person name="Petrosino J."/>
            <person name="Highlander S."/>
            <person name="Gibbs R."/>
        </authorList>
    </citation>
    <scope>NUCLEOTIDE SEQUENCE [LARGE SCALE GENOMIC DNA]</scope>
    <source>
        <strain evidence="1 2">SK115</strain>
    </source>
</reference>
<gene>
    <name evidence="1" type="ORF">HMPREF9382_0359</name>
</gene>
<evidence type="ECO:0000313" key="1">
    <source>
        <dbReference type="EMBL" id="EGD32426.1"/>
    </source>
</evidence>
<dbReference type="Proteomes" id="UP000003351">
    <property type="component" value="Unassembled WGS sequence"/>
</dbReference>
<dbReference type="InterPro" id="IPR021229">
    <property type="entry name" value="DUF2800"/>
</dbReference>
<dbReference type="Pfam" id="PF10926">
    <property type="entry name" value="DUF2800"/>
    <property type="match status" value="1"/>
</dbReference>